<proteinExistence type="predicted"/>
<sequence>MQDKNIHSKHKCINCGGNCEFNKLKVSVSVNMLESPLDTFTRYQKYLQHNNEIGNLEIRVCSNCGMYHIYKDNIEIYPGLLDTPEPHQNMPDTVKEIYNESREIFSKSPRAAAALLRLGLQILCKELGEKGKDINNDIHKLHEKGLDQRIINSLDIVRVIGNEAVHPGEIDLNDNKEIALNLFNIMNMIIEDTIASKIRNTHIEEMYRNLPQSKLNAIKYRDK</sequence>
<dbReference type="InterPro" id="IPR025285">
    <property type="entry name" value="DUF4145"/>
</dbReference>
<comment type="caution">
    <text evidence="2">The sequence shown here is derived from an EMBL/GenBank/DDBJ whole genome shotgun (WGS) entry which is preliminary data.</text>
</comment>
<accession>A0ABS8CVH9</accession>
<keyword evidence="3" id="KW-1185">Reference proteome</keyword>
<organism evidence="2 3">
    <name type="scientific">Intestinibacter bartlettii</name>
    <dbReference type="NCBI Taxonomy" id="261299"/>
    <lineage>
        <taxon>Bacteria</taxon>
        <taxon>Bacillati</taxon>
        <taxon>Bacillota</taxon>
        <taxon>Clostridia</taxon>
        <taxon>Peptostreptococcales</taxon>
        <taxon>Peptostreptococcaceae</taxon>
        <taxon>Intestinibacter</taxon>
    </lineage>
</organism>
<dbReference type="RefSeq" id="WP_226913933.1">
    <property type="nucleotide sequence ID" value="NZ_JAJBMB010000001.1"/>
</dbReference>
<dbReference type="EMBL" id="JAJBMB010000001">
    <property type="protein sequence ID" value="MCB5444907.1"/>
    <property type="molecule type" value="Genomic_DNA"/>
</dbReference>
<evidence type="ECO:0000313" key="2">
    <source>
        <dbReference type="EMBL" id="MCB5444907.1"/>
    </source>
</evidence>
<dbReference type="Pfam" id="PF13643">
    <property type="entry name" value="DUF4145"/>
    <property type="match status" value="1"/>
</dbReference>
<evidence type="ECO:0000259" key="1">
    <source>
        <dbReference type="Pfam" id="PF13643"/>
    </source>
</evidence>
<name>A0ABS8CVH9_9FIRM</name>
<evidence type="ECO:0000313" key="3">
    <source>
        <dbReference type="Proteomes" id="UP001299409"/>
    </source>
</evidence>
<reference evidence="2 3" key="1">
    <citation type="submission" date="2021-10" db="EMBL/GenBank/DDBJ databases">
        <title>Collection of gut derived symbiotic bacterial strains cultured from healthy donors.</title>
        <authorList>
            <person name="Lin H."/>
            <person name="Littmann E."/>
            <person name="Claire K."/>
            <person name="Pamer E."/>
        </authorList>
    </citation>
    <scope>NUCLEOTIDE SEQUENCE [LARGE SCALE GENOMIC DNA]</scope>
    <source>
        <strain evidence="2 3">MSK.17.68</strain>
    </source>
</reference>
<dbReference type="Proteomes" id="UP001299409">
    <property type="component" value="Unassembled WGS sequence"/>
</dbReference>
<protein>
    <submittedName>
        <fullName evidence="2">DUF4145 domain-containing protein</fullName>
    </submittedName>
</protein>
<gene>
    <name evidence="2" type="ORF">LIP50_01675</name>
</gene>
<feature type="domain" description="DUF4145" evidence="1">
    <location>
        <begin position="99"/>
        <end position="176"/>
    </location>
</feature>